<name>A0A5B8UU52_9SPHI</name>
<evidence type="ECO:0000256" key="1">
    <source>
        <dbReference type="SAM" id="Phobius"/>
    </source>
</evidence>
<keyword evidence="3" id="KW-1185">Reference proteome</keyword>
<keyword evidence="1" id="KW-0472">Membrane</keyword>
<feature type="transmembrane region" description="Helical" evidence="1">
    <location>
        <begin position="52"/>
        <end position="73"/>
    </location>
</feature>
<sequence length="94" mass="10680">MGMMILGVLVLLTGIALRYSYGRARYNKRFEPVKVVSYERKIMSDTGQELKFFLYIACIIVGLILLTMGYIIHKDPNANDLKRPTTSAVIKSHL</sequence>
<reference evidence="2 3" key="1">
    <citation type="journal article" date="2017" name="Curr. Microbiol.">
        <title>Mucilaginibacter ginsenosidivorans sp. nov., Isolated from Soil of Ginseng Field.</title>
        <authorList>
            <person name="Kim M.M."/>
            <person name="Siddiqi M.Z."/>
            <person name="Im W.T."/>
        </authorList>
    </citation>
    <scope>NUCLEOTIDE SEQUENCE [LARGE SCALE GENOMIC DNA]</scope>
    <source>
        <strain evidence="2 3">Gsoil 3017</strain>
    </source>
</reference>
<dbReference type="RefSeq" id="WP_147030543.1">
    <property type="nucleotide sequence ID" value="NZ_CP042436.1"/>
</dbReference>
<dbReference type="Proteomes" id="UP000321479">
    <property type="component" value="Chromosome"/>
</dbReference>
<keyword evidence="1" id="KW-0812">Transmembrane</keyword>
<gene>
    <name evidence="2" type="ORF">FRZ54_04980</name>
</gene>
<keyword evidence="1" id="KW-1133">Transmembrane helix</keyword>
<evidence type="ECO:0008006" key="4">
    <source>
        <dbReference type="Google" id="ProtNLM"/>
    </source>
</evidence>
<protein>
    <recommendedName>
        <fullName evidence="4">Molybdenum ABC transporter permease</fullName>
    </recommendedName>
</protein>
<dbReference type="EMBL" id="CP042436">
    <property type="protein sequence ID" value="QEC61966.1"/>
    <property type="molecule type" value="Genomic_DNA"/>
</dbReference>
<evidence type="ECO:0000313" key="2">
    <source>
        <dbReference type="EMBL" id="QEC61966.1"/>
    </source>
</evidence>
<proteinExistence type="predicted"/>
<dbReference type="AlphaFoldDB" id="A0A5B8UU52"/>
<evidence type="ECO:0000313" key="3">
    <source>
        <dbReference type="Proteomes" id="UP000321479"/>
    </source>
</evidence>
<organism evidence="2 3">
    <name type="scientific">Mucilaginibacter ginsenosidivorans</name>
    <dbReference type="NCBI Taxonomy" id="398053"/>
    <lineage>
        <taxon>Bacteria</taxon>
        <taxon>Pseudomonadati</taxon>
        <taxon>Bacteroidota</taxon>
        <taxon>Sphingobacteriia</taxon>
        <taxon>Sphingobacteriales</taxon>
        <taxon>Sphingobacteriaceae</taxon>
        <taxon>Mucilaginibacter</taxon>
    </lineage>
</organism>
<accession>A0A5B8UU52</accession>
<dbReference type="KEGG" id="mgin:FRZ54_04980"/>